<evidence type="ECO:0000313" key="1">
    <source>
        <dbReference type="EMBL" id="CAH2399952.1"/>
    </source>
</evidence>
<gene>
    <name evidence="1" type="ORF">MES4922_230033</name>
</gene>
<keyword evidence="2" id="KW-1185">Reference proteome</keyword>
<reference evidence="1" key="1">
    <citation type="submission" date="2022-03" db="EMBL/GenBank/DDBJ databases">
        <authorList>
            <person name="Brunel B."/>
        </authorList>
    </citation>
    <scope>NUCLEOTIDE SEQUENCE</scope>
    <source>
        <strain evidence="1">STM4922sample</strain>
    </source>
</reference>
<organism evidence="1 2">
    <name type="scientific">Mesorhizobium ventifaucium</name>
    <dbReference type="NCBI Taxonomy" id="666020"/>
    <lineage>
        <taxon>Bacteria</taxon>
        <taxon>Pseudomonadati</taxon>
        <taxon>Pseudomonadota</taxon>
        <taxon>Alphaproteobacteria</taxon>
        <taxon>Hyphomicrobiales</taxon>
        <taxon>Phyllobacteriaceae</taxon>
        <taxon>Mesorhizobium</taxon>
    </lineage>
</organism>
<proteinExistence type="predicted"/>
<protein>
    <submittedName>
        <fullName evidence="1">Uncharacterized protein</fullName>
    </submittedName>
</protein>
<dbReference type="Proteomes" id="UP001152604">
    <property type="component" value="Unassembled WGS sequence"/>
</dbReference>
<accession>A0ABN8JPF8</accession>
<dbReference type="EMBL" id="CAKXZS010000016">
    <property type="protein sequence ID" value="CAH2399952.1"/>
    <property type="molecule type" value="Genomic_DNA"/>
</dbReference>
<sequence length="209" mass="21962">MFGRENAAPGLAEQGVALGNANVSEQRIEFAQKEIDGPEVAALVGQMGRFAVADLIVVDDRPPGIGKLLERIDIVVGATRPAVSDDQWQLARFEISDHAVPGAVAPVVAESFGGRMCRHSSKLRVMARQEPSDGPSQALFAADGTKPPGAFTASTINRFALAGGALRWGASMLRLETVAWTPAIQAADKARDSRSAVVAYGASTPPDSR</sequence>
<evidence type="ECO:0000313" key="2">
    <source>
        <dbReference type="Proteomes" id="UP001152604"/>
    </source>
</evidence>
<name>A0ABN8JPF8_9HYPH</name>
<comment type="caution">
    <text evidence="1">The sequence shown here is derived from an EMBL/GenBank/DDBJ whole genome shotgun (WGS) entry which is preliminary data.</text>
</comment>